<comment type="cofactor">
    <cofactor evidence="9">
        <name>Co(2+)</name>
        <dbReference type="ChEBI" id="CHEBI:48828"/>
    </cofactor>
    <cofactor evidence="9">
        <name>Zn(2+)</name>
        <dbReference type="ChEBI" id="CHEBI:29105"/>
    </cofactor>
    <cofactor evidence="9">
        <name>Mn(2+)</name>
        <dbReference type="ChEBI" id="CHEBI:29035"/>
    </cofactor>
    <cofactor evidence="9">
        <name>Fe(2+)</name>
        <dbReference type="ChEBI" id="CHEBI:29033"/>
    </cofactor>
    <text evidence="9">Binds 2 divalent metal cations per subunit. Has a high-affinity and a low affinity metal-binding site. The true nature of the physiological cofactor is under debate. The enzyme is active with cobalt, zinc, manganese or divalent iron ions. Most likely, methionine aminopeptidases function as mononuclear Fe(2+)-metalloproteases under physiological conditions, and the catalytically relevant metal-binding site has been assigned to the histidine-containing high-affinity site.</text>
</comment>
<sequence length="424" mass="47047">MIELVKLKVEDDMTKKDTVEDAGSDDEDDEGVKEVGADANGELKKKKKKKKTKKKKPVQSDPPRVGLSKLFPNGVYPEGEIQEYVNDNAWRTTSEEKRYNDKMAMEDPETTYAHIRRAAEVHRQVRQYARKHIRPGMSLTEIANDIEDGVRALVEENGMESGIGFPTGLNINDCAAHFTPNAGDKTILQQGDVLKVDIGVQVKGRICDSAFTLNWEPTYDTLLEAVKAATDTGVREAGIDVRLGELGGYIQETMESYEVEVDGKVLPVKAISNLCGHTIHLYSIHGSKSVPLVPTNDMTKMEEGEYFAIETFGSTGRGHVVPNGDCSHYAKVAGAPQKTLRLASAKSILNTINKSFGTLPFCRRYLDRLGESKYLLGLNHLVQQGIVQEYPPLYEARGVMTAQFEHTILLRPNRKEVVSCGNDF</sequence>
<gene>
    <name evidence="13" type="ORF">EUX98_g2222</name>
</gene>
<feature type="binding site" evidence="9">
    <location>
        <position position="277"/>
    </location>
    <ligand>
        <name>a divalent metal cation</name>
        <dbReference type="ChEBI" id="CHEBI:60240"/>
        <label>2</label>
        <note>catalytic</note>
    </ligand>
</feature>
<comment type="cofactor">
    <cofactor evidence="3">
        <name>Fe(2+)</name>
        <dbReference type="ChEBI" id="CHEBI:29033"/>
    </cofactor>
</comment>
<feature type="domain" description="Peptidase M24" evidence="12">
    <location>
        <begin position="114"/>
        <end position="311"/>
    </location>
</feature>
<dbReference type="NCBIfam" id="TIGR00501">
    <property type="entry name" value="met_pdase_II"/>
    <property type="match status" value="1"/>
</dbReference>
<dbReference type="Gene3D" id="1.10.10.10">
    <property type="entry name" value="Winged helix-like DNA-binding domain superfamily/Winged helix DNA-binding domain"/>
    <property type="match status" value="1"/>
</dbReference>
<organism evidence="13 14">
    <name type="scientific">Antrodiella citrinella</name>
    <dbReference type="NCBI Taxonomy" id="2447956"/>
    <lineage>
        <taxon>Eukaryota</taxon>
        <taxon>Fungi</taxon>
        <taxon>Dikarya</taxon>
        <taxon>Basidiomycota</taxon>
        <taxon>Agaricomycotina</taxon>
        <taxon>Agaricomycetes</taxon>
        <taxon>Polyporales</taxon>
        <taxon>Steccherinaceae</taxon>
        <taxon>Antrodiella</taxon>
    </lineage>
</organism>
<dbReference type="HAMAP" id="MF_03175">
    <property type="entry name" value="MetAP_2_euk"/>
    <property type="match status" value="1"/>
</dbReference>
<feature type="binding site" evidence="9">
    <location>
        <position position="405"/>
    </location>
    <ligand>
        <name>a divalent metal cation</name>
        <dbReference type="ChEBI" id="CHEBI:60240"/>
        <label>1</label>
    </ligand>
</feature>
<feature type="binding site" evidence="9">
    <location>
        <position position="285"/>
    </location>
    <ligand>
        <name>substrate</name>
    </ligand>
</feature>
<dbReference type="OrthoDB" id="7848262at2759"/>
<evidence type="ECO:0000256" key="11">
    <source>
        <dbReference type="SAM" id="MobiDB-lite"/>
    </source>
</evidence>
<feature type="binding site" evidence="9">
    <location>
        <position position="177"/>
    </location>
    <ligand>
        <name>substrate</name>
    </ligand>
</feature>
<dbReference type="InterPro" id="IPR000994">
    <property type="entry name" value="Pept_M24"/>
</dbReference>
<keyword evidence="6 9" id="KW-0645">Protease</keyword>
<dbReference type="SUPFAM" id="SSF46785">
    <property type="entry name" value="Winged helix' DNA-binding domain"/>
    <property type="match status" value="1"/>
</dbReference>
<feature type="region of interest" description="Disordered" evidence="11">
    <location>
        <begin position="1"/>
        <end position="72"/>
    </location>
</feature>
<dbReference type="Gene3D" id="3.90.230.10">
    <property type="entry name" value="Creatinase/methionine aminopeptidase superfamily"/>
    <property type="match status" value="1"/>
</dbReference>
<evidence type="ECO:0000256" key="7">
    <source>
        <dbReference type="ARBA" id="ARBA00022723"/>
    </source>
</evidence>
<feature type="binding site" evidence="9">
    <location>
        <position position="208"/>
    </location>
    <ligand>
        <name>a divalent metal cation</name>
        <dbReference type="ChEBI" id="CHEBI:60240"/>
        <label>2</label>
        <note>catalytic</note>
    </ligand>
</feature>
<dbReference type="PANTHER" id="PTHR45777">
    <property type="entry name" value="METHIONINE AMINOPEPTIDASE 2"/>
    <property type="match status" value="1"/>
</dbReference>
<dbReference type="PRINTS" id="PR00599">
    <property type="entry name" value="MAPEPTIDASE"/>
</dbReference>
<dbReference type="InterPro" id="IPR036388">
    <property type="entry name" value="WH-like_DNA-bd_sf"/>
</dbReference>
<dbReference type="GO" id="GO:0070006">
    <property type="term" value="F:metalloaminopeptidase activity"/>
    <property type="evidence" value="ECO:0007669"/>
    <property type="project" value="UniProtKB-UniRule"/>
</dbReference>
<evidence type="ECO:0000256" key="1">
    <source>
        <dbReference type="ARBA" id="ARBA00000294"/>
    </source>
</evidence>
<feature type="compositionally biased region" description="Basic and acidic residues" evidence="11">
    <location>
        <begin position="1"/>
        <end position="19"/>
    </location>
</feature>
<dbReference type="CDD" id="cd01088">
    <property type="entry name" value="MetAP2"/>
    <property type="match status" value="1"/>
</dbReference>
<evidence type="ECO:0000256" key="4">
    <source>
        <dbReference type="ARBA" id="ARBA00022438"/>
    </source>
</evidence>
<dbReference type="EMBL" id="SGPM01000033">
    <property type="protein sequence ID" value="THH31945.1"/>
    <property type="molecule type" value="Genomic_DNA"/>
</dbReference>
<comment type="function">
    <text evidence="9 10">Cotranslationally removes the N-terminal methionine from nascent proteins. The N-terminal methionine is often cleaved when the second residue in the primary sequence is small and uncharged (Met-Ala-, Cys, Gly, Pro, Ser, Thr, or Val).</text>
</comment>
<comment type="caution">
    <text evidence="13">The sequence shown here is derived from an EMBL/GenBank/DDBJ whole genome shotgun (WGS) entry which is preliminary data.</text>
</comment>
<keyword evidence="4 9" id="KW-0031">Aminopeptidase</keyword>
<dbReference type="InterPro" id="IPR001714">
    <property type="entry name" value="Pept_M24_MAP"/>
</dbReference>
<evidence type="ECO:0000256" key="10">
    <source>
        <dbReference type="RuleBase" id="RU003653"/>
    </source>
</evidence>
<feature type="compositionally biased region" description="Basic residues" evidence="11">
    <location>
        <begin position="44"/>
        <end position="57"/>
    </location>
</feature>
<dbReference type="GO" id="GO:0004239">
    <property type="term" value="F:initiator methionyl aminopeptidase activity"/>
    <property type="evidence" value="ECO:0007669"/>
    <property type="project" value="UniProtKB-UniRule"/>
</dbReference>
<dbReference type="InterPro" id="IPR002468">
    <property type="entry name" value="Pept_M24A_MAP2"/>
</dbReference>
<proteinExistence type="inferred from homology"/>
<comment type="subcellular location">
    <subcellularLocation>
        <location evidence="9">Cytoplasm</location>
    </subcellularLocation>
</comment>
<dbReference type="EC" id="3.4.11.18" evidence="9"/>
<dbReference type="Pfam" id="PF00557">
    <property type="entry name" value="Peptidase_M24"/>
    <property type="match status" value="1"/>
</dbReference>
<dbReference type="SUPFAM" id="SSF55920">
    <property type="entry name" value="Creatinase/aminopeptidase"/>
    <property type="match status" value="1"/>
</dbReference>
<keyword evidence="5 9" id="KW-0963">Cytoplasm</keyword>
<evidence type="ECO:0000256" key="2">
    <source>
        <dbReference type="ARBA" id="ARBA00001936"/>
    </source>
</evidence>
<keyword evidence="7 9" id="KW-0479">Metal-binding</keyword>
<feature type="binding site" evidence="9">
    <location>
        <position position="405"/>
    </location>
    <ligand>
        <name>a divalent metal cation</name>
        <dbReference type="ChEBI" id="CHEBI:60240"/>
        <label>2</label>
        <note>catalytic</note>
    </ligand>
</feature>
<feature type="binding site" evidence="9">
    <location>
        <position position="208"/>
    </location>
    <ligand>
        <name>a divalent metal cation</name>
        <dbReference type="ChEBI" id="CHEBI:60240"/>
        <label>1</label>
    </ligand>
</feature>
<dbReference type="InterPro" id="IPR050247">
    <property type="entry name" value="Met_Aminopeptidase_Type2"/>
</dbReference>
<dbReference type="InterPro" id="IPR036390">
    <property type="entry name" value="WH_DNA-bd_sf"/>
</dbReference>
<dbReference type="AlphaFoldDB" id="A0A4S4N0Y5"/>
<protein>
    <recommendedName>
        <fullName evidence="9">Methionine aminopeptidase 2</fullName>
        <shortName evidence="9">MAP 2</shortName>
        <shortName evidence="9">MetAP 2</shortName>
        <ecNumber evidence="9">3.4.11.18</ecNumber>
    </recommendedName>
    <alternativeName>
        <fullName evidence="9">Peptidase M</fullName>
    </alternativeName>
</protein>
<feature type="binding site" evidence="9">
    <location>
        <position position="310"/>
    </location>
    <ligand>
        <name>a divalent metal cation</name>
        <dbReference type="ChEBI" id="CHEBI:60240"/>
        <label>2</label>
        <note>catalytic</note>
    </ligand>
</feature>
<evidence type="ECO:0000313" key="14">
    <source>
        <dbReference type="Proteomes" id="UP000308730"/>
    </source>
</evidence>
<evidence type="ECO:0000256" key="9">
    <source>
        <dbReference type="HAMAP-Rule" id="MF_03175"/>
    </source>
</evidence>
<comment type="catalytic activity">
    <reaction evidence="1 9 10">
        <text>Release of N-terminal amino acids, preferentially methionine, from peptides and arylamides.</text>
        <dbReference type="EC" id="3.4.11.18"/>
    </reaction>
</comment>
<keyword evidence="8 9" id="KW-0378">Hydrolase</keyword>
<dbReference type="Proteomes" id="UP000308730">
    <property type="component" value="Unassembled WGS sequence"/>
</dbReference>
<evidence type="ECO:0000313" key="13">
    <source>
        <dbReference type="EMBL" id="THH31945.1"/>
    </source>
</evidence>
<dbReference type="InterPro" id="IPR036005">
    <property type="entry name" value="Creatinase/aminopeptidase-like"/>
</dbReference>
<dbReference type="GO" id="GO:0046872">
    <property type="term" value="F:metal ion binding"/>
    <property type="evidence" value="ECO:0007669"/>
    <property type="project" value="UniProtKB-UniRule"/>
</dbReference>
<comment type="cofactor">
    <cofactor evidence="2">
        <name>Mn(2+)</name>
        <dbReference type="ChEBI" id="CHEBI:29035"/>
    </cofactor>
</comment>
<evidence type="ECO:0000259" key="12">
    <source>
        <dbReference type="Pfam" id="PF00557"/>
    </source>
</evidence>
<keyword evidence="14" id="KW-1185">Reference proteome</keyword>
<dbReference type="GO" id="GO:0005737">
    <property type="term" value="C:cytoplasm"/>
    <property type="evidence" value="ECO:0007669"/>
    <property type="project" value="UniProtKB-SubCell"/>
</dbReference>
<evidence type="ECO:0000256" key="8">
    <source>
        <dbReference type="ARBA" id="ARBA00022801"/>
    </source>
</evidence>
<evidence type="ECO:0000256" key="3">
    <source>
        <dbReference type="ARBA" id="ARBA00001954"/>
    </source>
</evidence>
<dbReference type="GO" id="GO:0006508">
    <property type="term" value="P:proteolysis"/>
    <property type="evidence" value="ECO:0007669"/>
    <property type="project" value="UniProtKB-KW"/>
</dbReference>
<feature type="binding site" evidence="9">
    <location>
        <position position="197"/>
    </location>
    <ligand>
        <name>a divalent metal cation</name>
        <dbReference type="ChEBI" id="CHEBI:60240"/>
        <label>1</label>
    </ligand>
</feature>
<evidence type="ECO:0000256" key="6">
    <source>
        <dbReference type="ARBA" id="ARBA00022670"/>
    </source>
</evidence>
<dbReference type="PANTHER" id="PTHR45777:SF2">
    <property type="entry name" value="METHIONINE AMINOPEPTIDASE 2"/>
    <property type="match status" value="1"/>
</dbReference>
<accession>A0A4S4N0Y5</accession>
<feature type="compositionally biased region" description="Acidic residues" evidence="11">
    <location>
        <begin position="20"/>
        <end position="31"/>
    </location>
</feature>
<reference evidence="13 14" key="1">
    <citation type="submission" date="2019-02" db="EMBL/GenBank/DDBJ databases">
        <title>Genome sequencing of the rare red list fungi Antrodiella citrinella (Flaviporus citrinellus).</title>
        <authorList>
            <person name="Buettner E."/>
            <person name="Kellner H."/>
        </authorList>
    </citation>
    <scope>NUCLEOTIDE SEQUENCE [LARGE SCALE GENOMIC DNA]</scope>
    <source>
        <strain evidence="13 14">DSM 108506</strain>
    </source>
</reference>
<evidence type="ECO:0000256" key="5">
    <source>
        <dbReference type="ARBA" id="ARBA00022490"/>
    </source>
</evidence>
<name>A0A4S4N0Y5_9APHY</name>
<comment type="similarity">
    <text evidence="9">Belongs to the peptidase M24A family. Methionine aminopeptidase eukaryotic type 2 subfamily.</text>
</comment>